<accession>A0A4Z2ETK6</accession>
<proteinExistence type="predicted"/>
<name>A0A4Z2ETK6_9TELE</name>
<dbReference type="EMBL" id="SRLO01002918">
    <property type="protein sequence ID" value="TNN32118.1"/>
    <property type="molecule type" value="Genomic_DNA"/>
</dbReference>
<keyword evidence="2" id="KW-1185">Reference proteome</keyword>
<dbReference type="Proteomes" id="UP000314294">
    <property type="component" value="Unassembled WGS sequence"/>
</dbReference>
<organism evidence="1 2">
    <name type="scientific">Liparis tanakae</name>
    <name type="common">Tanaka's snailfish</name>
    <dbReference type="NCBI Taxonomy" id="230148"/>
    <lineage>
        <taxon>Eukaryota</taxon>
        <taxon>Metazoa</taxon>
        <taxon>Chordata</taxon>
        <taxon>Craniata</taxon>
        <taxon>Vertebrata</taxon>
        <taxon>Euteleostomi</taxon>
        <taxon>Actinopterygii</taxon>
        <taxon>Neopterygii</taxon>
        <taxon>Teleostei</taxon>
        <taxon>Neoteleostei</taxon>
        <taxon>Acanthomorphata</taxon>
        <taxon>Eupercaria</taxon>
        <taxon>Perciformes</taxon>
        <taxon>Cottioidei</taxon>
        <taxon>Cottales</taxon>
        <taxon>Liparidae</taxon>
        <taxon>Liparis</taxon>
    </lineage>
</organism>
<sequence length="151" mass="17296">MIPQTLPDFPPRTRPFDVSATVRARHCVWERRPPGISGLRPDGDKRPELTIRGFWLQPRATLFTPVREWGPRRVRSHLEMEEGGAEWKAERRITALVSERKCHHEKRFLKARAIITTPDGFPAPGGPVDNGEAWLQPRLDLGVFAHPSHCR</sequence>
<evidence type="ECO:0000313" key="2">
    <source>
        <dbReference type="Proteomes" id="UP000314294"/>
    </source>
</evidence>
<comment type="caution">
    <text evidence="1">The sequence shown here is derived from an EMBL/GenBank/DDBJ whole genome shotgun (WGS) entry which is preliminary data.</text>
</comment>
<gene>
    <name evidence="1" type="ORF">EYF80_057723</name>
</gene>
<evidence type="ECO:0000313" key="1">
    <source>
        <dbReference type="EMBL" id="TNN32118.1"/>
    </source>
</evidence>
<protein>
    <submittedName>
        <fullName evidence="1">Uncharacterized protein</fullName>
    </submittedName>
</protein>
<dbReference type="AlphaFoldDB" id="A0A4Z2ETK6"/>
<reference evidence="1 2" key="1">
    <citation type="submission" date="2019-03" db="EMBL/GenBank/DDBJ databases">
        <title>First draft genome of Liparis tanakae, snailfish: a comprehensive survey of snailfish specific genes.</title>
        <authorList>
            <person name="Kim W."/>
            <person name="Song I."/>
            <person name="Jeong J.-H."/>
            <person name="Kim D."/>
            <person name="Kim S."/>
            <person name="Ryu S."/>
            <person name="Song J.Y."/>
            <person name="Lee S.K."/>
        </authorList>
    </citation>
    <scope>NUCLEOTIDE SEQUENCE [LARGE SCALE GENOMIC DNA]</scope>
    <source>
        <tissue evidence="1">Muscle</tissue>
    </source>
</reference>